<dbReference type="SUPFAM" id="SSF53335">
    <property type="entry name" value="S-adenosyl-L-methionine-dependent methyltransferases"/>
    <property type="match status" value="1"/>
</dbReference>
<dbReference type="EMBL" id="LKEB01000037">
    <property type="protein sequence ID" value="ROW07571.1"/>
    <property type="molecule type" value="Genomic_DNA"/>
</dbReference>
<dbReference type="PANTHER" id="PTHR43861">
    <property type="entry name" value="TRANS-ACONITATE 2-METHYLTRANSFERASE-RELATED"/>
    <property type="match status" value="1"/>
</dbReference>
<feature type="domain" description="Methyltransferase type 11" evidence="1">
    <location>
        <begin position="53"/>
        <end position="163"/>
    </location>
</feature>
<protein>
    <recommendedName>
        <fullName evidence="1">Methyltransferase type 11 domain-containing protein</fullName>
    </recommendedName>
</protein>
<name>A0A423WVS1_9PEZI</name>
<dbReference type="Proteomes" id="UP000285146">
    <property type="component" value="Unassembled WGS sequence"/>
</dbReference>
<dbReference type="InParanoid" id="A0A423WVS1"/>
<dbReference type="InterPro" id="IPR029063">
    <property type="entry name" value="SAM-dependent_MTases_sf"/>
</dbReference>
<organism evidence="2 3">
    <name type="scientific">Cytospora leucostoma</name>
    <dbReference type="NCBI Taxonomy" id="1230097"/>
    <lineage>
        <taxon>Eukaryota</taxon>
        <taxon>Fungi</taxon>
        <taxon>Dikarya</taxon>
        <taxon>Ascomycota</taxon>
        <taxon>Pezizomycotina</taxon>
        <taxon>Sordariomycetes</taxon>
        <taxon>Sordariomycetidae</taxon>
        <taxon>Diaporthales</taxon>
        <taxon>Cytosporaceae</taxon>
        <taxon>Cytospora</taxon>
    </lineage>
</organism>
<keyword evidence="3" id="KW-1185">Reference proteome</keyword>
<accession>A0A423WVS1</accession>
<sequence length="285" mass="31510">MAPPTHLIDRGEWSKFAPAFMQLAAQGPGVAPAHAMAKRVNEILPFSSATLVVDMGCGPGQITASILQAYYTELPTATRIIGADNNPQMLAQYAARKQKELDDGHEYWARVETATIDIHNCAAFTDDSVTHMLAGFVVFLVPEPVKAIEAIRLKLVPGGVLAFSSWESSDWQDLMYYPKKVRADLVMPTPPVDWTQPDGVRKHLQEIGFGDIEVVHVEGYLSFTDYDEICRFILMKMPLAARIVAQMSDEEVLKTHALMVSDLKAKYPTVPAKMVGKATVAYCRK</sequence>
<evidence type="ECO:0000313" key="2">
    <source>
        <dbReference type="EMBL" id="ROW07571.1"/>
    </source>
</evidence>
<dbReference type="AlphaFoldDB" id="A0A423WVS1"/>
<evidence type="ECO:0000313" key="3">
    <source>
        <dbReference type="Proteomes" id="UP000285146"/>
    </source>
</evidence>
<dbReference type="OrthoDB" id="2013972at2759"/>
<dbReference type="InterPro" id="IPR013216">
    <property type="entry name" value="Methyltransf_11"/>
</dbReference>
<proteinExistence type="predicted"/>
<comment type="caution">
    <text evidence="2">The sequence shown here is derived from an EMBL/GenBank/DDBJ whole genome shotgun (WGS) entry which is preliminary data.</text>
</comment>
<dbReference type="STRING" id="1230097.A0A423WVS1"/>
<dbReference type="GO" id="GO:0008757">
    <property type="term" value="F:S-adenosylmethionine-dependent methyltransferase activity"/>
    <property type="evidence" value="ECO:0007669"/>
    <property type="project" value="InterPro"/>
</dbReference>
<dbReference type="Pfam" id="PF08241">
    <property type="entry name" value="Methyltransf_11"/>
    <property type="match status" value="1"/>
</dbReference>
<gene>
    <name evidence="2" type="ORF">VPNG_06841</name>
</gene>
<reference evidence="2 3" key="1">
    <citation type="submission" date="2015-09" db="EMBL/GenBank/DDBJ databases">
        <title>Host preference determinants of Valsa canker pathogens revealed by comparative genomics.</title>
        <authorList>
            <person name="Yin Z."/>
            <person name="Huang L."/>
        </authorList>
    </citation>
    <scope>NUCLEOTIDE SEQUENCE [LARGE SCALE GENOMIC DNA]</scope>
    <source>
        <strain evidence="2 3">SXYLt</strain>
    </source>
</reference>
<dbReference type="Gene3D" id="3.40.50.150">
    <property type="entry name" value="Vaccinia Virus protein VP39"/>
    <property type="match status" value="1"/>
</dbReference>
<dbReference type="CDD" id="cd02440">
    <property type="entry name" value="AdoMet_MTases"/>
    <property type="match status" value="1"/>
</dbReference>
<evidence type="ECO:0000259" key="1">
    <source>
        <dbReference type="Pfam" id="PF08241"/>
    </source>
</evidence>
<dbReference type="PANTHER" id="PTHR43861:SF1">
    <property type="entry name" value="TRANS-ACONITATE 2-METHYLTRANSFERASE"/>
    <property type="match status" value="1"/>
</dbReference>